<dbReference type="AlphaFoldDB" id="A0AAV4GWR1"/>
<reference evidence="1 2" key="1">
    <citation type="journal article" date="2021" name="Elife">
        <title>Chloroplast acquisition without the gene transfer in kleptoplastic sea slugs, Plakobranchus ocellatus.</title>
        <authorList>
            <person name="Maeda T."/>
            <person name="Takahashi S."/>
            <person name="Yoshida T."/>
            <person name="Shimamura S."/>
            <person name="Takaki Y."/>
            <person name="Nagai Y."/>
            <person name="Toyoda A."/>
            <person name="Suzuki Y."/>
            <person name="Arimoto A."/>
            <person name="Ishii H."/>
            <person name="Satoh N."/>
            <person name="Nishiyama T."/>
            <person name="Hasebe M."/>
            <person name="Maruyama T."/>
            <person name="Minagawa J."/>
            <person name="Obokata J."/>
            <person name="Shigenobu S."/>
        </authorList>
    </citation>
    <scope>NUCLEOTIDE SEQUENCE [LARGE SCALE GENOMIC DNA]</scope>
</reference>
<keyword evidence="2" id="KW-1185">Reference proteome</keyword>
<sequence>MEVLGRQVIGFNKIQYNDETEQELVYGQGHFPIGKADGNYKATCSIALLFEERVALLGNLPPKTRIQDLPNFDITVMYRRDEKDYKDVIRNCTFKNNGVEANQNDKELSFDFELVCTHIDWNV</sequence>
<comment type="caution">
    <text evidence="1">The sequence shown here is derived from an EMBL/GenBank/DDBJ whole genome shotgun (WGS) entry which is preliminary data.</text>
</comment>
<proteinExistence type="predicted"/>
<dbReference type="Proteomes" id="UP000762676">
    <property type="component" value="Unassembled WGS sequence"/>
</dbReference>
<name>A0AAV4GWR1_9GAST</name>
<gene>
    <name evidence="1" type="ORF">ElyMa_002564900</name>
</gene>
<protein>
    <submittedName>
        <fullName evidence="1">Uncharacterized protein</fullName>
    </submittedName>
</protein>
<evidence type="ECO:0000313" key="2">
    <source>
        <dbReference type="Proteomes" id="UP000762676"/>
    </source>
</evidence>
<dbReference type="EMBL" id="BMAT01005280">
    <property type="protein sequence ID" value="GFR90312.1"/>
    <property type="molecule type" value="Genomic_DNA"/>
</dbReference>
<evidence type="ECO:0000313" key="1">
    <source>
        <dbReference type="EMBL" id="GFR90312.1"/>
    </source>
</evidence>
<accession>A0AAV4GWR1</accession>
<organism evidence="1 2">
    <name type="scientific">Elysia marginata</name>
    <dbReference type="NCBI Taxonomy" id="1093978"/>
    <lineage>
        <taxon>Eukaryota</taxon>
        <taxon>Metazoa</taxon>
        <taxon>Spiralia</taxon>
        <taxon>Lophotrochozoa</taxon>
        <taxon>Mollusca</taxon>
        <taxon>Gastropoda</taxon>
        <taxon>Heterobranchia</taxon>
        <taxon>Euthyneura</taxon>
        <taxon>Panpulmonata</taxon>
        <taxon>Sacoglossa</taxon>
        <taxon>Placobranchoidea</taxon>
        <taxon>Plakobranchidae</taxon>
        <taxon>Elysia</taxon>
    </lineage>
</organism>